<dbReference type="GO" id="GO:0016020">
    <property type="term" value="C:membrane"/>
    <property type="evidence" value="ECO:0007669"/>
    <property type="project" value="UniProtKB-SubCell"/>
</dbReference>
<dbReference type="InterPro" id="IPR001958">
    <property type="entry name" value="Tet-R_TetA/multi-R_MdtG-like"/>
</dbReference>
<dbReference type="PANTHER" id="PTHR23507">
    <property type="entry name" value="ZGC:174356"/>
    <property type="match status" value="1"/>
</dbReference>
<feature type="transmembrane region" description="Helical" evidence="6">
    <location>
        <begin position="80"/>
        <end position="101"/>
    </location>
</feature>
<keyword evidence="9" id="KW-1185">Reference proteome</keyword>
<evidence type="ECO:0000256" key="5">
    <source>
        <dbReference type="ARBA" id="ARBA00023136"/>
    </source>
</evidence>
<keyword evidence="5 6" id="KW-0472">Membrane</keyword>
<dbReference type="OrthoDB" id="19753at2759"/>
<dbReference type="PANTHER" id="PTHR23507:SF1">
    <property type="entry name" value="FI18259P1-RELATED"/>
    <property type="match status" value="1"/>
</dbReference>
<dbReference type="SUPFAM" id="SSF103473">
    <property type="entry name" value="MFS general substrate transporter"/>
    <property type="match status" value="1"/>
</dbReference>
<feature type="transmembrane region" description="Helical" evidence="6">
    <location>
        <begin position="219"/>
        <end position="242"/>
    </location>
</feature>
<feature type="transmembrane region" description="Helical" evidence="6">
    <location>
        <begin position="159"/>
        <end position="178"/>
    </location>
</feature>
<feature type="transmembrane region" description="Helical" evidence="6">
    <location>
        <begin position="304"/>
        <end position="330"/>
    </location>
</feature>
<evidence type="ECO:0000256" key="4">
    <source>
        <dbReference type="ARBA" id="ARBA00022989"/>
    </source>
</evidence>
<feature type="transmembrane region" description="Helical" evidence="6">
    <location>
        <begin position="467"/>
        <end position="490"/>
    </location>
</feature>
<reference evidence="8" key="1">
    <citation type="submission" date="2020-01" db="EMBL/GenBank/DDBJ databases">
        <title>Development of genomics and gene disruption for Polysphondylium violaceum indicates a role for the polyketide synthase stlB in stalk morphogenesis.</title>
        <authorList>
            <person name="Narita B."/>
            <person name="Kawabe Y."/>
            <person name="Kin K."/>
            <person name="Saito T."/>
            <person name="Gibbs R."/>
            <person name="Kuspa A."/>
            <person name="Muzny D."/>
            <person name="Queller D."/>
            <person name="Richards S."/>
            <person name="Strassman J."/>
            <person name="Sucgang R."/>
            <person name="Worley K."/>
            <person name="Schaap P."/>
        </authorList>
    </citation>
    <scope>NUCLEOTIDE SEQUENCE</scope>
    <source>
        <strain evidence="8">QSvi11</strain>
    </source>
</reference>
<dbReference type="Pfam" id="PF07690">
    <property type="entry name" value="MFS_1"/>
    <property type="match status" value="1"/>
</dbReference>
<comment type="subcellular location">
    <subcellularLocation>
        <location evidence="2">Cell membrane</location>
    </subcellularLocation>
    <subcellularLocation>
        <location evidence="1">Membrane</location>
        <topology evidence="1">Multi-pass membrane protein</topology>
    </subcellularLocation>
</comment>
<dbReference type="Gene3D" id="1.20.1250.20">
    <property type="entry name" value="MFS general substrate transporter like domains"/>
    <property type="match status" value="1"/>
</dbReference>
<feature type="domain" description="Major facilitator superfamily (MFS) profile" evidence="7">
    <location>
        <begin position="79"/>
        <end position="494"/>
    </location>
</feature>
<comment type="caution">
    <text evidence="8">The sequence shown here is derived from an EMBL/GenBank/DDBJ whole genome shotgun (WGS) entry which is preliminary data.</text>
</comment>
<evidence type="ECO:0000256" key="1">
    <source>
        <dbReference type="ARBA" id="ARBA00004141"/>
    </source>
</evidence>
<evidence type="ECO:0000256" key="6">
    <source>
        <dbReference type="SAM" id="Phobius"/>
    </source>
</evidence>
<sequence length="500" mass="55729">MIDTDESMIQENGATFTPYTKDEENVSSEHYTDDDEHSLWIKNKDYLDQEDEDEFDDQYDNINSVKAATSIGRPKYFKDIILVFCLWSVMVMSAFIFSLFIPTMYSQYANYKHPNNTPQENQAIATHMKSITDASPLLMVFVFGPLIGVLSDKYGRKKIFMLNLTLLAIDVTCALISYKSENLVLFFIGHTVCGLTGANSAVVLSFISDLTTKEERPRVFAISGIALGTGIVIGPLMGGFAMKISTSAPLYLVYILVIIGFILLFFMKESTLLRSEEDKLKAKSAKKTINPFKSIIKLFGSSKYVAFVTCLYIVFSFTVEDVLTTMYYYTALRYGWGPVENSYNIAFLGAMVIIYSVFLLPMAIRRFSDRIVISISFLVSAIIRVVYAFAVNQYIWIACGFIGGMGSVILNLTQAIISKSTPPEIQGSILTGVVSVGSLANLAGALVTQNIYAYFISPKAPIYFPGAHFLIDSVPTFLTFIGSLLIWKFYPDTTPTTTKQ</sequence>
<evidence type="ECO:0000313" key="8">
    <source>
        <dbReference type="EMBL" id="KAF2070732.1"/>
    </source>
</evidence>
<dbReference type="InterPro" id="IPR036259">
    <property type="entry name" value="MFS_trans_sf"/>
</dbReference>
<dbReference type="InterPro" id="IPR011701">
    <property type="entry name" value="MFS"/>
</dbReference>
<keyword evidence="4 6" id="KW-1133">Transmembrane helix</keyword>
<feature type="transmembrane region" description="Helical" evidence="6">
    <location>
        <begin position="395"/>
        <end position="417"/>
    </location>
</feature>
<dbReference type="EMBL" id="AJWJ01000452">
    <property type="protein sequence ID" value="KAF2070732.1"/>
    <property type="molecule type" value="Genomic_DNA"/>
</dbReference>
<evidence type="ECO:0000256" key="3">
    <source>
        <dbReference type="ARBA" id="ARBA00022692"/>
    </source>
</evidence>
<protein>
    <recommendedName>
        <fullName evidence="7">Major facilitator superfamily (MFS) profile domain-containing protein</fullName>
    </recommendedName>
</protein>
<dbReference type="AlphaFoldDB" id="A0A8J4PPI2"/>
<dbReference type="PRINTS" id="PR01035">
    <property type="entry name" value="TCRTETA"/>
</dbReference>
<evidence type="ECO:0000313" key="9">
    <source>
        <dbReference type="Proteomes" id="UP000695562"/>
    </source>
</evidence>
<dbReference type="InterPro" id="IPR020846">
    <property type="entry name" value="MFS_dom"/>
</dbReference>
<feature type="transmembrane region" description="Helical" evidence="6">
    <location>
        <begin position="134"/>
        <end position="152"/>
    </location>
</feature>
<gene>
    <name evidence="8" type="ORF">CYY_007947</name>
</gene>
<evidence type="ECO:0000259" key="7">
    <source>
        <dbReference type="PROSITE" id="PS50850"/>
    </source>
</evidence>
<accession>A0A8J4PPI2</accession>
<name>A0A8J4PPI2_9MYCE</name>
<dbReference type="PROSITE" id="PS50850">
    <property type="entry name" value="MFS"/>
    <property type="match status" value="1"/>
</dbReference>
<proteinExistence type="predicted"/>
<feature type="transmembrane region" description="Helical" evidence="6">
    <location>
        <begin position="248"/>
        <end position="267"/>
    </location>
</feature>
<feature type="transmembrane region" description="Helical" evidence="6">
    <location>
        <begin position="184"/>
        <end position="207"/>
    </location>
</feature>
<keyword evidence="3 6" id="KW-0812">Transmembrane</keyword>
<evidence type="ECO:0000256" key="2">
    <source>
        <dbReference type="ARBA" id="ARBA00004236"/>
    </source>
</evidence>
<feature type="transmembrane region" description="Helical" evidence="6">
    <location>
        <begin position="342"/>
        <end position="364"/>
    </location>
</feature>
<organism evidence="8 9">
    <name type="scientific">Polysphondylium violaceum</name>
    <dbReference type="NCBI Taxonomy" id="133409"/>
    <lineage>
        <taxon>Eukaryota</taxon>
        <taxon>Amoebozoa</taxon>
        <taxon>Evosea</taxon>
        <taxon>Eumycetozoa</taxon>
        <taxon>Dictyostelia</taxon>
        <taxon>Dictyosteliales</taxon>
        <taxon>Dictyosteliaceae</taxon>
        <taxon>Polysphondylium</taxon>
    </lineage>
</organism>
<dbReference type="GO" id="GO:0022857">
    <property type="term" value="F:transmembrane transporter activity"/>
    <property type="evidence" value="ECO:0007669"/>
    <property type="project" value="InterPro"/>
</dbReference>
<dbReference type="Proteomes" id="UP000695562">
    <property type="component" value="Unassembled WGS sequence"/>
</dbReference>
<feature type="transmembrane region" description="Helical" evidence="6">
    <location>
        <begin position="429"/>
        <end position="455"/>
    </location>
</feature>
<feature type="transmembrane region" description="Helical" evidence="6">
    <location>
        <begin position="371"/>
        <end position="389"/>
    </location>
</feature>